<dbReference type="EMBL" id="CAEZUH010000041">
    <property type="protein sequence ID" value="CAB4593443.1"/>
    <property type="molecule type" value="Genomic_DNA"/>
</dbReference>
<proteinExistence type="predicted"/>
<sequence length="74" mass="7861">MTASGVIRTISVTPFLGYKTVVFSLTNWNVSLSPEQINTSNPSVSAFLVRVAITSSASNPGNSKRLIPKAFTTS</sequence>
<dbReference type="AlphaFoldDB" id="A0A6J6G2M2"/>
<name>A0A6J6G2M2_9ZZZZ</name>
<reference evidence="1" key="1">
    <citation type="submission" date="2020-05" db="EMBL/GenBank/DDBJ databases">
        <authorList>
            <person name="Chiriac C."/>
            <person name="Salcher M."/>
            <person name="Ghai R."/>
            <person name="Kavagutti S V."/>
        </authorList>
    </citation>
    <scope>NUCLEOTIDE SEQUENCE</scope>
</reference>
<evidence type="ECO:0000313" key="1">
    <source>
        <dbReference type="EMBL" id="CAB4593443.1"/>
    </source>
</evidence>
<accession>A0A6J6G2M2</accession>
<organism evidence="1">
    <name type="scientific">freshwater metagenome</name>
    <dbReference type="NCBI Taxonomy" id="449393"/>
    <lineage>
        <taxon>unclassified sequences</taxon>
        <taxon>metagenomes</taxon>
        <taxon>ecological metagenomes</taxon>
    </lineage>
</organism>
<gene>
    <name evidence="1" type="ORF">UFOPK1798_00564</name>
</gene>
<protein>
    <submittedName>
        <fullName evidence="1">Unannotated protein</fullName>
    </submittedName>
</protein>